<proteinExistence type="predicted"/>
<dbReference type="Gene3D" id="3.20.20.80">
    <property type="entry name" value="Glycosidases"/>
    <property type="match status" value="1"/>
</dbReference>
<keyword evidence="3" id="KW-1185">Reference proteome</keyword>
<evidence type="ECO:0000313" key="3">
    <source>
        <dbReference type="Proteomes" id="UP000290365"/>
    </source>
</evidence>
<feature type="compositionally biased region" description="Polar residues" evidence="1">
    <location>
        <begin position="71"/>
        <end position="87"/>
    </location>
</feature>
<dbReference type="RefSeq" id="WP_129891485.1">
    <property type="nucleotide sequence ID" value="NZ_CP035758.1"/>
</dbReference>
<dbReference type="KEGG" id="kbs:EPA93_32395"/>
<dbReference type="AlphaFoldDB" id="A0A4V0YZP3"/>
<evidence type="ECO:0000313" key="2">
    <source>
        <dbReference type="EMBL" id="QBD80421.1"/>
    </source>
</evidence>
<dbReference type="SUPFAM" id="SSF51445">
    <property type="entry name" value="(Trans)glycosidases"/>
    <property type="match status" value="1"/>
</dbReference>
<name>A0A4V0YZP3_KTERU</name>
<gene>
    <name evidence="2" type="ORF">EPA93_32395</name>
</gene>
<reference evidence="2 3" key="1">
    <citation type="submission" date="2019-01" db="EMBL/GenBank/DDBJ databases">
        <title>Ktedonosporobacter rubrisoli SCAWS-G2.</title>
        <authorList>
            <person name="Huang Y."/>
            <person name="Yan B."/>
        </authorList>
    </citation>
    <scope>NUCLEOTIDE SEQUENCE [LARGE SCALE GENOMIC DNA]</scope>
    <source>
        <strain evidence="2 3">SCAWS-G2</strain>
    </source>
</reference>
<sequence length="381" mass="41202">MKRPGSGPVKHLPRPLLFIGLCLVCVLAGVGLGVAASQFLPGDNANNAPIIDIPGLTNHPGATPNTTYTLSPIPGQRTTPGTSQTPAGTAKANPAGSSLLFGTNISLFDANDQILTSPSARAILQQMHLSIIRMPTRTTLSEETMIEAAQIIKALGATPLIILQGKDITPDALDYDTKIINDMNSIFGKSIVYYEYGNEEDLLGVNMNKYTASWNALVPQLKQVALNGRFIGPVNYQYNRNYLQYFLQNAQPRADAISWHEYTCDDGWSADLCLSRIDNWSKHISDARAVMSATVGASLPIMITEWNFTPKVQSNDGKITNSAFMSSWTTKAIQTLAANHVFASMQYSCTNTPFALINGANALTPQGTTFQSLSQSMHTGQ</sequence>
<feature type="region of interest" description="Disordered" evidence="1">
    <location>
        <begin position="71"/>
        <end position="92"/>
    </location>
</feature>
<dbReference type="OrthoDB" id="9805896at2"/>
<accession>A0A4V0YZP3</accession>
<dbReference type="Proteomes" id="UP000290365">
    <property type="component" value="Chromosome"/>
</dbReference>
<protein>
    <recommendedName>
        <fullName evidence="4">Asl1-like glycosyl hydrolase catalytic domain-containing protein</fullName>
    </recommendedName>
</protein>
<organism evidence="2 3">
    <name type="scientific">Ktedonosporobacter rubrisoli</name>
    <dbReference type="NCBI Taxonomy" id="2509675"/>
    <lineage>
        <taxon>Bacteria</taxon>
        <taxon>Bacillati</taxon>
        <taxon>Chloroflexota</taxon>
        <taxon>Ktedonobacteria</taxon>
        <taxon>Ktedonobacterales</taxon>
        <taxon>Ktedonosporobacteraceae</taxon>
        <taxon>Ktedonosporobacter</taxon>
    </lineage>
</organism>
<evidence type="ECO:0000256" key="1">
    <source>
        <dbReference type="SAM" id="MobiDB-lite"/>
    </source>
</evidence>
<dbReference type="InterPro" id="IPR017853">
    <property type="entry name" value="GH"/>
</dbReference>
<dbReference type="EMBL" id="CP035758">
    <property type="protein sequence ID" value="QBD80421.1"/>
    <property type="molecule type" value="Genomic_DNA"/>
</dbReference>
<evidence type="ECO:0008006" key="4">
    <source>
        <dbReference type="Google" id="ProtNLM"/>
    </source>
</evidence>